<feature type="binding site" evidence="9">
    <location>
        <position position="42"/>
    </location>
    <ligand>
        <name>ATP</name>
        <dbReference type="ChEBI" id="CHEBI:30616"/>
    </ligand>
</feature>
<proteinExistence type="inferred from homology"/>
<dbReference type="InterPro" id="IPR011009">
    <property type="entry name" value="Kinase-like_dom_sf"/>
</dbReference>
<evidence type="ECO:0000256" key="4">
    <source>
        <dbReference type="ARBA" id="ARBA00022679"/>
    </source>
</evidence>
<evidence type="ECO:0000256" key="3">
    <source>
        <dbReference type="ARBA" id="ARBA00022527"/>
    </source>
</evidence>
<name>A0A8X8YW11_SALSN</name>
<dbReference type="InterPro" id="IPR000719">
    <property type="entry name" value="Prot_kinase_dom"/>
</dbReference>
<organism evidence="12">
    <name type="scientific">Salvia splendens</name>
    <name type="common">Scarlet sage</name>
    <dbReference type="NCBI Taxonomy" id="180675"/>
    <lineage>
        <taxon>Eukaryota</taxon>
        <taxon>Viridiplantae</taxon>
        <taxon>Streptophyta</taxon>
        <taxon>Embryophyta</taxon>
        <taxon>Tracheophyta</taxon>
        <taxon>Spermatophyta</taxon>
        <taxon>Magnoliopsida</taxon>
        <taxon>eudicotyledons</taxon>
        <taxon>Gunneridae</taxon>
        <taxon>Pentapetalae</taxon>
        <taxon>asterids</taxon>
        <taxon>lamiids</taxon>
        <taxon>Lamiales</taxon>
        <taxon>Lamiaceae</taxon>
        <taxon>Nepetoideae</taxon>
        <taxon>Mentheae</taxon>
        <taxon>Salviinae</taxon>
        <taxon>Salvia</taxon>
        <taxon>Salvia subgen. Calosphace</taxon>
        <taxon>core Calosphace</taxon>
    </lineage>
</organism>
<dbReference type="AlphaFoldDB" id="A0A8X8YW11"/>
<dbReference type="SMART" id="SM00220">
    <property type="entry name" value="S_TKc"/>
    <property type="match status" value="1"/>
</dbReference>
<keyword evidence="5 9" id="KW-0547">Nucleotide-binding</keyword>
<sequence>MCDTLNNDYHLCEELGRGRFGVVHRCYSPISSSSFACKSIAKRDLSSDPTDRRCLDLEPKILRLLSACPNVLRLHDVYDNDEYLHIVTDLCDGGDLYDRLSSSSPRFSERDAARVISQLMSAVAFCHRAGVAHRDIKPDNILFDSRGGLKLADFGSAEVFGAEEMSGVVGTPYYVAPEVLMGGNYDEKVDVWSAGVILYMMLAGVPPFYGEGPVEIFEAVLRERLRFPTKLFRSVSTEAKDLLRKMICKDAYRRFSAEQVLSKYRYLLRFWRENHPQMLDFDNSNIAEYLCRPSMDDEWRRDGGLVEAEMVCRGDILSQAGEPQRMVSKIGGRRYSYASIIKKKEKEKETTWSVYVDRWI</sequence>
<evidence type="ECO:0000256" key="10">
    <source>
        <dbReference type="RuleBase" id="RU000304"/>
    </source>
</evidence>
<evidence type="ECO:0000256" key="5">
    <source>
        <dbReference type="ARBA" id="ARBA00022741"/>
    </source>
</evidence>
<keyword evidence="4" id="KW-0808">Transferase</keyword>
<dbReference type="InterPro" id="IPR050205">
    <property type="entry name" value="CDPK_Ser/Thr_kinases"/>
</dbReference>
<feature type="domain" description="Protein kinase" evidence="11">
    <location>
        <begin position="9"/>
        <end position="267"/>
    </location>
</feature>
<dbReference type="Gene3D" id="3.30.200.20">
    <property type="entry name" value="Phosphorylase Kinase, domain 1"/>
    <property type="match status" value="1"/>
</dbReference>
<gene>
    <name evidence="12" type="ORF">SASPL_102476</name>
</gene>
<evidence type="ECO:0000256" key="1">
    <source>
        <dbReference type="ARBA" id="ARBA00005354"/>
    </source>
</evidence>
<comment type="similarity">
    <text evidence="1">Belongs to the protein kinase superfamily. CAMK Ser/Thr protein kinase family. CaMK subfamily.</text>
</comment>
<dbReference type="CDD" id="cd05117">
    <property type="entry name" value="STKc_CAMK"/>
    <property type="match status" value="1"/>
</dbReference>
<dbReference type="InterPro" id="IPR008271">
    <property type="entry name" value="Ser/Thr_kinase_AS"/>
</dbReference>
<keyword evidence="6" id="KW-0418">Kinase</keyword>
<dbReference type="SUPFAM" id="SSF56112">
    <property type="entry name" value="Protein kinase-like (PK-like)"/>
    <property type="match status" value="1"/>
</dbReference>
<dbReference type="Pfam" id="PF00069">
    <property type="entry name" value="Pkinase"/>
    <property type="match status" value="1"/>
</dbReference>
<keyword evidence="13" id="KW-1185">Reference proteome</keyword>
<evidence type="ECO:0000256" key="9">
    <source>
        <dbReference type="PROSITE-ProRule" id="PRU10141"/>
    </source>
</evidence>
<reference evidence="12" key="1">
    <citation type="submission" date="2018-01" db="EMBL/GenBank/DDBJ databases">
        <authorList>
            <person name="Mao J.F."/>
        </authorList>
    </citation>
    <scope>NUCLEOTIDE SEQUENCE</scope>
    <source>
        <strain evidence="12">Huo1</strain>
        <tissue evidence="12">Leaf</tissue>
    </source>
</reference>
<dbReference type="PROSITE" id="PS50011">
    <property type="entry name" value="PROTEIN_KINASE_DOM"/>
    <property type="match status" value="1"/>
</dbReference>
<dbReference type="Proteomes" id="UP000298416">
    <property type="component" value="Unassembled WGS sequence"/>
</dbReference>
<comment type="function">
    <text evidence="8">CIPK serine-threonine protein kinases interact with CBL proteins. Binding of a CBL protein to the regulatory NAF domain of CIPK protein lead to the activation of the kinase in a calcium-dependent manner.</text>
</comment>
<dbReference type="GO" id="GO:0004674">
    <property type="term" value="F:protein serine/threonine kinase activity"/>
    <property type="evidence" value="ECO:0007669"/>
    <property type="project" value="UniProtKB-KW"/>
</dbReference>
<dbReference type="PROSITE" id="PS00108">
    <property type="entry name" value="PROTEIN_KINASE_ST"/>
    <property type="match status" value="1"/>
</dbReference>
<evidence type="ECO:0000256" key="6">
    <source>
        <dbReference type="ARBA" id="ARBA00022777"/>
    </source>
</evidence>
<evidence type="ECO:0000256" key="2">
    <source>
        <dbReference type="ARBA" id="ARBA00006234"/>
    </source>
</evidence>
<evidence type="ECO:0000259" key="11">
    <source>
        <dbReference type="PROSITE" id="PS50011"/>
    </source>
</evidence>
<dbReference type="Gene3D" id="1.10.510.10">
    <property type="entry name" value="Transferase(Phosphotransferase) domain 1"/>
    <property type="match status" value="1"/>
</dbReference>
<keyword evidence="7 9" id="KW-0067">ATP-binding</keyword>
<evidence type="ECO:0000256" key="7">
    <source>
        <dbReference type="ARBA" id="ARBA00022840"/>
    </source>
</evidence>
<dbReference type="PROSITE" id="PS00107">
    <property type="entry name" value="PROTEIN_KINASE_ATP"/>
    <property type="match status" value="1"/>
</dbReference>
<dbReference type="EMBL" id="PNBA02000001">
    <property type="protein sequence ID" value="KAG6437557.1"/>
    <property type="molecule type" value="Genomic_DNA"/>
</dbReference>
<dbReference type="InterPro" id="IPR017441">
    <property type="entry name" value="Protein_kinase_ATP_BS"/>
</dbReference>
<reference evidence="12" key="2">
    <citation type="submission" date="2020-08" db="EMBL/GenBank/DDBJ databases">
        <title>Plant Genome Project.</title>
        <authorList>
            <person name="Zhang R.-G."/>
        </authorList>
    </citation>
    <scope>NUCLEOTIDE SEQUENCE</scope>
    <source>
        <strain evidence="12">Huo1</strain>
        <tissue evidence="12">Leaf</tissue>
    </source>
</reference>
<evidence type="ECO:0000256" key="8">
    <source>
        <dbReference type="ARBA" id="ARBA00058225"/>
    </source>
</evidence>
<dbReference type="PANTHER" id="PTHR24349">
    <property type="entry name" value="SERINE/THREONINE-PROTEIN KINASE"/>
    <property type="match status" value="1"/>
</dbReference>
<dbReference type="GO" id="GO:0005524">
    <property type="term" value="F:ATP binding"/>
    <property type="evidence" value="ECO:0007669"/>
    <property type="project" value="UniProtKB-UniRule"/>
</dbReference>
<keyword evidence="3 10" id="KW-0723">Serine/threonine-protein kinase</keyword>
<evidence type="ECO:0000313" key="12">
    <source>
        <dbReference type="EMBL" id="KAG6437557.1"/>
    </source>
</evidence>
<protein>
    <recommendedName>
        <fullName evidence="11">Protein kinase domain-containing protein</fullName>
    </recommendedName>
</protein>
<evidence type="ECO:0000313" key="13">
    <source>
        <dbReference type="Proteomes" id="UP000298416"/>
    </source>
</evidence>
<dbReference type="FunFam" id="1.10.510.10:FF:000571">
    <property type="entry name" value="Maternal embryonic leucine zipper kinase"/>
    <property type="match status" value="1"/>
</dbReference>
<comment type="caution">
    <text evidence="12">The sequence shown here is derived from an EMBL/GenBank/DDBJ whole genome shotgun (WGS) entry which is preliminary data.</text>
</comment>
<accession>A0A8X8YW11</accession>
<comment type="similarity">
    <text evidence="2">Belongs to the protein kinase superfamily. CAMK Ser/Thr protein kinase family. SNF1 subfamily.</text>
</comment>